<dbReference type="EMBL" id="JAMDGY010000059">
    <property type="protein sequence ID" value="MDD0992571.1"/>
    <property type="molecule type" value="Genomic_DNA"/>
</dbReference>
<dbReference type="Proteomes" id="UP001148203">
    <property type="component" value="Unassembled WGS sequence"/>
</dbReference>
<evidence type="ECO:0000256" key="1">
    <source>
        <dbReference type="SAM" id="MobiDB-lite"/>
    </source>
</evidence>
<feature type="region of interest" description="Disordered" evidence="1">
    <location>
        <begin position="1"/>
        <end position="20"/>
    </location>
</feature>
<organism evidence="2 3">
    <name type="scientific">Pseudomonas fontis</name>
    <dbReference type="NCBI Taxonomy" id="2942633"/>
    <lineage>
        <taxon>Bacteria</taxon>
        <taxon>Pseudomonadati</taxon>
        <taxon>Pseudomonadota</taxon>
        <taxon>Gammaproteobacteria</taxon>
        <taxon>Pseudomonadales</taxon>
        <taxon>Pseudomonadaceae</taxon>
        <taxon>Pseudomonas</taxon>
    </lineage>
</organism>
<comment type="caution">
    <text evidence="2">The sequence shown here is derived from an EMBL/GenBank/DDBJ whole genome shotgun (WGS) entry which is preliminary data.</text>
</comment>
<evidence type="ECO:0000313" key="2">
    <source>
        <dbReference type="EMBL" id="MDD0992571.1"/>
    </source>
</evidence>
<sequence length="65" mass="6941">MAHQTNKDDKTMNSPTPLLDANEPLKWLTALRRALNSQARIPDAKTPTRVTGVGVLCSAGVARAA</sequence>
<evidence type="ECO:0000313" key="3">
    <source>
        <dbReference type="Proteomes" id="UP001148203"/>
    </source>
</evidence>
<proteinExistence type="predicted"/>
<name>A0ABT5NWS6_9PSED</name>
<keyword evidence="3" id="KW-1185">Reference proteome</keyword>
<accession>A0ABT5NWS6</accession>
<protein>
    <submittedName>
        <fullName evidence="2">Uncharacterized protein</fullName>
    </submittedName>
</protein>
<reference evidence="2 3" key="1">
    <citation type="submission" date="2022-05" db="EMBL/GenBank/DDBJ databases">
        <title>Novel Pseudomonas spp. Isolated from a Rainbow Trout Aquaculture Facility.</title>
        <authorList>
            <person name="Testerman T."/>
            <person name="Graf J."/>
        </authorList>
    </citation>
    <scope>NUCLEOTIDE SEQUENCE [LARGE SCALE GENOMIC DNA]</scope>
    <source>
        <strain evidence="2 3">ID681</strain>
    </source>
</reference>
<dbReference type="RefSeq" id="WP_273912330.1">
    <property type="nucleotide sequence ID" value="NZ_JAMDGX010000054.1"/>
</dbReference>
<feature type="compositionally biased region" description="Basic and acidic residues" evidence="1">
    <location>
        <begin position="1"/>
        <end position="11"/>
    </location>
</feature>
<gene>
    <name evidence="2" type="ORF">M5G11_18735</name>
</gene>